<keyword evidence="8 13" id="KW-0472">Membrane</keyword>
<organism evidence="17 18">
    <name type="scientific">Pyrocoelia pectoralis</name>
    <dbReference type="NCBI Taxonomy" id="417401"/>
    <lineage>
        <taxon>Eukaryota</taxon>
        <taxon>Metazoa</taxon>
        <taxon>Ecdysozoa</taxon>
        <taxon>Arthropoda</taxon>
        <taxon>Hexapoda</taxon>
        <taxon>Insecta</taxon>
        <taxon>Pterygota</taxon>
        <taxon>Neoptera</taxon>
        <taxon>Endopterygota</taxon>
        <taxon>Coleoptera</taxon>
        <taxon>Polyphaga</taxon>
        <taxon>Elateriformia</taxon>
        <taxon>Elateroidea</taxon>
        <taxon>Lampyridae</taxon>
        <taxon>Lampyrinae</taxon>
        <taxon>Pyrocoelia</taxon>
    </lineage>
</organism>
<feature type="compositionally biased region" description="Polar residues" evidence="12">
    <location>
        <begin position="930"/>
        <end position="942"/>
    </location>
</feature>
<proteinExistence type="predicted"/>
<dbReference type="SMART" id="SM00020">
    <property type="entry name" value="Tryp_SPc"/>
    <property type="match status" value="1"/>
</dbReference>
<dbReference type="Pfam" id="PF01390">
    <property type="entry name" value="SEA"/>
    <property type="match status" value="1"/>
</dbReference>
<feature type="compositionally biased region" description="Polar residues" evidence="12">
    <location>
        <begin position="1423"/>
        <end position="1437"/>
    </location>
</feature>
<feature type="compositionally biased region" description="Basic and acidic residues" evidence="12">
    <location>
        <begin position="807"/>
        <end position="825"/>
    </location>
</feature>
<dbReference type="InterPro" id="IPR036364">
    <property type="entry name" value="SEA_dom_sf"/>
</dbReference>
<feature type="region of interest" description="Disordered" evidence="12">
    <location>
        <begin position="646"/>
        <end position="1040"/>
    </location>
</feature>
<dbReference type="InterPro" id="IPR001190">
    <property type="entry name" value="SRCR"/>
</dbReference>
<dbReference type="PROSITE" id="PS50068">
    <property type="entry name" value="LDLRA_2"/>
    <property type="match status" value="5"/>
</dbReference>
<feature type="domain" description="SEA" evidence="14">
    <location>
        <begin position="341"/>
        <end position="454"/>
    </location>
</feature>
<dbReference type="InterPro" id="IPR036772">
    <property type="entry name" value="SRCR-like_dom_sf"/>
</dbReference>
<dbReference type="Pfam" id="PF00089">
    <property type="entry name" value="Trypsin"/>
    <property type="match status" value="1"/>
</dbReference>
<dbReference type="Gene3D" id="2.40.10.10">
    <property type="entry name" value="Trypsin-like serine proteases"/>
    <property type="match status" value="2"/>
</dbReference>
<dbReference type="SUPFAM" id="SSF57424">
    <property type="entry name" value="LDL receptor-like module"/>
    <property type="match status" value="5"/>
</dbReference>
<evidence type="ECO:0000256" key="4">
    <source>
        <dbReference type="ARBA" id="ARBA00022801"/>
    </source>
</evidence>
<feature type="disulfide bond" evidence="10">
    <location>
        <begin position="1884"/>
        <end position="1899"/>
    </location>
</feature>
<dbReference type="InterPro" id="IPR036055">
    <property type="entry name" value="LDL_receptor-like_sf"/>
</dbReference>
<feature type="region of interest" description="Disordered" evidence="12">
    <location>
        <begin position="1071"/>
        <end position="1101"/>
    </location>
</feature>
<feature type="region of interest" description="Disordered" evidence="12">
    <location>
        <begin position="1658"/>
        <end position="1684"/>
    </location>
</feature>
<dbReference type="PROSITE" id="PS50287">
    <property type="entry name" value="SRCR_2"/>
    <property type="match status" value="1"/>
</dbReference>
<keyword evidence="6" id="KW-0735">Signal-anchor</keyword>
<feature type="disulfide bond" evidence="10">
    <location>
        <begin position="1924"/>
        <end position="1939"/>
    </location>
</feature>
<feature type="region of interest" description="Disordered" evidence="12">
    <location>
        <begin position="1423"/>
        <end position="1450"/>
    </location>
</feature>
<gene>
    <name evidence="17" type="ORF">RI129_004275</name>
</gene>
<keyword evidence="18" id="KW-1185">Reference proteome</keyword>
<keyword evidence="7 13" id="KW-1133">Transmembrane helix</keyword>
<dbReference type="InterPro" id="IPR001254">
    <property type="entry name" value="Trypsin_dom"/>
</dbReference>
<evidence type="ECO:0000256" key="8">
    <source>
        <dbReference type="ARBA" id="ARBA00023136"/>
    </source>
</evidence>
<evidence type="ECO:0000256" key="1">
    <source>
        <dbReference type="ARBA" id="ARBA00004606"/>
    </source>
</evidence>
<evidence type="ECO:0000313" key="18">
    <source>
        <dbReference type="Proteomes" id="UP001329430"/>
    </source>
</evidence>
<feature type="region of interest" description="Disordered" evidence="12">
    <location>
        <begin position="1543"/>
        <end position="1565"/>
    </location>
</feature>
<evidence type="ECO:0000256" key="6">
    <source>
        <dbReference type="ARBA" id="ARBA00022968"/>
    </source>
</evidence>
<feature type="domain" description="SRCR" evidence="16">
    <location>
        <begin position="1977"/>
        <end position="2114"/>
    </location>
</feature>
<feature type="compositionally biased region" description="Polar residues" evidence="12">
    <location>
        <begin position="848"/>
        <end position="858"/>
    </location>
</feature>
<dbReference type="SMART" id="SM00192">
    <property type="entry name" value="LDLa"/>
    <property type="match status" value="5"/>
</dbReference>
<evidence type="ECO:0000259" key="14">
    <source>
        <dbReference type="PROSITE" id="PS50024"/>
    </source>
</evidence>
<feature type="compositionally biased region" description="Basic and acidic residues" evidence="12">
    <location>
        <begin position="749"/>
        <end position="761"/>
    </location>
</feature>
<dbReference type="Gene3D" id="4.10.400.10">
    <property type="entry name" value="Low-density Lipoprotein Receptor"/>
    <property type="match status" value="5"/>
</dbReference>
<dbReference type="GO" id="GO:0016020">
    <property type="term" value="C:membrane"/>
    <property type="evidence" value="ECO:0007669"/>
    <property type="project" value="UniProtKB-SubCell"/>
</dbReference>
<dbReference type="Gene3D" id="3.10.250.10">
    <property type="entry name" value="SRCR-like domain"/>
    <property type="match status" value="1"/>
</dbReference>
<comment type="subcellular location">
    <subcellularLocation>
        <location evidence="1">Membrane</location>
        <topology evidence="1">Single-pass type II membrane protein</topology>
    </subcellularLocation>
</comment>
<feature type="disulfide bond" evidence="10">
    <location>
        <begin position="1844"/>
        <end position="1859"/>
    </location>
</feature>
<dbReference type="PROSITE" id="PS50240">
    <property type="entry name" value="TRYPSIN_DOM"/>
    <property type="match status" value="1"/>
</dbReference>
<dbReference type="PROSITE" id="PS50024">
    <property type="entry name" value="SEA"/>
    <property type="match status" value="1"/>
</dbReference>
<dbReference type="InterPro" id="IPR023415">
    <property type="entry name" value="LDLR_class-A_CS"/>
</dbReference>
<feature type="compositionally biased region" description="Low complexity" evidence="12">
    <location>
        <begin position="1618"/>
        <end position="1629"/>
    </location>
</feature>
<feature type="compositionally biased region" description="Polar residues" evidence="12">
    <location>
        <begin position="141"/>
        <end position="159"/>
    </location>
</feature>
<feature type="region of interest" description="Disordered" evidence="12">
    <location>
        <begin position="577"/>
        <end position="607"/>
    </location>
</feature>
<feature type="region of interest" description="Disordered" evidence="12">
    <location>
        <begin position="1604"/>
        <end position="1633"/>
    </location>
</feature>
<comment type="caution">
    <text evidence="11">Lacks conserved residue(s) required for the propagation of feature annotation.</text>
</comment>
<evidence type="ECO:0000256" key="13">
    <source>
        <dbReference type="SAM" id="Phobius"/>
    </source>
</evidence>
<dbReference type="InterPro" id="IPR000082">
    <property type="entry name" value="SEA_dom"/>
</dbReference>
<sequence>MDADSSYGGSDTAQDSTLGHDNNSLETSNTHDEVDKSVMSSNDANTYFKNEVTLPINFNEGEEKSSLPHYLSTAKLNIEESVDTQQLDDLSKNYSSTHNLNAENPKSRRSGIDNPAYEEEEKVHTPPSNGALKSTFDENKTYTNGDLNTSPTLTFSSPNKNEEQMAEAVNLELINLKPAGKDVVGGYGGTNGINDIPIKKETEVELGNPYDEYFVPVNEHRKYMRGEKLYVTKDKRDKKKRNKCLCWSICLVFVAAAVIVGVLAAVGIIGNQEAQPVQGARQFSDSPDAGKTKVKSAGGLFGIEDTSEESPPLNNYPVTSEPAIITVDNHPPTTDTSKIEVPRALESQLIIDNLQFSEELAHKNSSEFRNLAESVEKQLMKTLFSDEDTNGGAKIYVKVVEFMPGSVVVKYRVSWIFTDGGNTKDPIDKESLNKKLTNTLNENYGYLDGYHIPESTIATEKIINMCQIGNNGCEHSCSFDYEINDFKCECPINKQLSANEKTCVNIIITEPSPSTEPESITDFEFEPSHVNHHEQGRSHDGDIYAEPEPQPEPKTTTTTTYHDYEAELPAHHEHNTHMHAMPESTPEPEPEPSPNTQYEPEPTFKPKPELELHTEHTYHGYENLSTEPEHMTTQHDSNLHAYTVSHMSPESTVKPEPEPEPSTPHVYGNPTVKPEPEPEINAKSSTTTHEYENVGTVKPEPNTQEEQHIHVQMVSDGYETVSAEPEPTAKPEPEPHQDQDLYPYTTSHFSEEPKQTVKPEPEPQQDQDLYVHTTPHLSVDPEQTVKPEPEPQQDPVLYAHTTPHFNVESEQKVKPEPEPHQDQDLHTYTNPHFSVEPEQTMKPEPEPQQDQGMHTTPHVNVEPEQTVKPEPEPQQDQDLHAHTTPHFSVEPEQTVKPEPEPQQDQDLYAYTNPHFSVEPEQTMKPEPEPQQDQDLYAHTTSHFHVEPELTVKPEPEPEQDQDLYAHTNPHFSVESEQTVKPEPERQQEQDLYAHTTSHLSVQPDHTMKPDPEPEQSTMKHEGDDHPRETTVHVPTAKTQAESNVEVVGHITSSPPQESPTTPALVPAVELESGPLKQPEPSSVSDMTPPPTKMKQTQSPNTETEQVTELKLNLESNVLPTITTPQPHTDLEDTTSMGEMTVQGFNHTSVKETDHYQVPEMATVVDSATTMRMEEIGHTDLESPHTTQRLMEKTTIRPDAKNSHEMINSMAVTTEIMMDQESENNRTTSETFTSNMKMENDEESSTHINENYISREGKLSDDITSFETSTNFMTTVKHVEQGSIAPEMTTIFEKTENEASVTVARETNDTENLYVPVSVQDNDLSEMDDKVTHMHVTETTTQKSDKDYMVIPVIVDHARIENAEHSTHPSIKEDAVEKVMDMYSSDSTENVHNFDNMSPFLPDIDNDTLVNNLHSEMDAFTESSYHVNETDMYSSSENPPRLDSDEMNETNPQDRHPIDAVLSVLPLDNDTLKSNEIVNKIERVPITKKLKIENAKDVSELNVTQSVIMDMTTTKAARKEVTLSPDIINNVHSNNYFLKLQTSTEAEHRTEPFPNKDNTKPSENNISTEDLIAQETTTNKLQETTVKNATTVQVVTEKVYVIDDRTEKPSEDVPTTQMSVESNSTSSHPSSETHQYEVHENLSEDITTIRNIIQFSTTELPKTPPPVIPLSEENGNTKQEKKRADDKFNRLEPVENIYDHRELLNDINDDDKFHENTKKGNGHNLLITDFMEQPTFTSAPHYNKEVDEEHDFYLQNLKNATLTSDVKPVTEGFTISHFSRCASGQFQCFNGTAIKGSTYCISDNDRCDSVDDCTDASDEVGCAEEKCLGNFQCKNDQCLKRLLVCNGIADCTDGSDEVDCESWKCGFDEFSCGEGSRCIPLSMRCDGRKDCPKGDDEHSCYSQQCQSDEYRCSDKETCIPASWRCDGERDCMEGDDENLCECAFDQFKCVKGGGCIPKNQMCDGIEQCPDFSDEWNCFRLQEVVENTNYVEVRPQNMSWLQVCSSLWNSSHSDIACQKLGFAGSASTEFIKLKANSTLGYYKLKELQSNNPLLTQLEKTEDCDSIVSITCQDFECGSQTSSDVPSARIIGGNRASETQWPGVVLLYNKKYHVQCTSTVIAPNWVLASYSCVLAEKHLRNDVNEWVLYAGGTNFSVNMNNGTQLRLIRKIIPHPQAKYSEIVYSNDIVIIQLDMPLNLGSNVSAICLPNTEIEPRQLCVTAGWGVKTPGESGRQEYLHYLPVPTLDIAQCNSSEHYNGRLTKDKICAGYTDSDRTPCYNDEGAPLMCFSETSNTWELQGLLSHHANCGRNRHPALYTSVNRETREWIRNTTGMHLMVNERVAPS</sequence>
<dbReference type="SUPFAM" id="SSF82671">
    <property type="entry name" value="SEA domain"/>
    <property type="match status" value="1"/>
</dbReference>
<feature type="region of interest" description="Disordered" evidence="12">
    <location>
        <begin position="1220"/>
        <end position="1253"/>
    </location>
</feature>
<feature type="region of interest" description="Disordered" evidence="12">
    <location>
        <begin position="92"/>
        <end position="160"/>
    </location>
</feature>
<feature type="compositionally biased region" description="Polar residues" evidence="12">
    <location>
        <begin position="92"/>
        <end position="104"/>
    </location>
</feature>
<reference evidence="17 18" key="1">
    <citation type="journal article" date="2024" name="Insects">
        <title>An Improved Chromosome-Level Genome Assembly of the Firefly Pyrocoelia pectoralis.</title>
        <authorList>
            <person name="Fu X."/>
            <person name="Meyer-Rochow V.B."/>
            <person name="Ballantyne L."/>
            <person name="Zhu X."/>
        </authorList>
    </citation>
    <scope>NUCLEOTIDE SEQUENCE [LARGE SCALE GENOMIC DNA]</scope>
    <source>
        <strain evidence="17">XCY_ONT2</strain>
    </source>
</reference>
<dbReference type="PRINTS" id="PR00261">
    <property type="entry name" value="LDLRECEPTOR"/>
</dbReference>
<feature type="compositionally biased region" description="Basic and acidic residues" evidence="12">
    <location>
        <begin position="727"/>
        <end position="739"/>
    </location>
</feature>
<evidence type="ECO:0000256" key="7">
    <source>
        <dbReference type="ARBA" id="ARBA00022989"/>
    </source>
</evidence>
<evidence type="ECO:0000256" key="11">
    <source>
        <dbReference type="PROSITE-ProRule" id="PRU00196"/>
    </source>
</evidence>
<evidence type="ECO:0000259" key="16">
    <source>
        <dbReference type="PROSITE" id="PS50287"/>
    </source>
</evidence>
<dbReference type="InterPro" id="IPR002172">
    <property type="entry name" value="LDrepeatLR_classA_rpt"/>
</dbReference>
<feature type="region of interest" description="Disordered" evidence="12">
    <location>
        <begin position="1"/>
        <end position="51"/>
    </location>
</feature>
<feature type="compositionally biased region" description="Polar residues" evidence="12">
    <location>
        <begin position="1224"/>
        <end position="1236"/>
    </location>
</feature>
<keyword evidence="9 10" id="KW-1015">Disulfide bond</keyword>
<comment type="caution">
    <text evidence="17">The sequence shown here is derived from an EMBL/GenBank/DDBJ whole genome shotgun (WGS) entry which is preliminary data.</text>
</comment>
<dbReference type="PROSITE" id="PS01209">
    <property type="entry name" value="LDLRA_1"/>
    <property type="match status" value="4"/>
</dbReference>
<feature type="compositionally biased region" description="Basic and acidic residues" evidence="12">
    <location>
        <begin position="865"/>
        <end position="881"/>
    </location>
</feature>
<protein>
    <submittedName>
        <fullName evidence="17">Uncharacterized protein</fullName>
    </submittedName>
</protein>
<dbReference type="CDD" id="cd00190">
    <property type="entry name" value="Tryp_SPc"/>
    <property type="match status" value="1"/>
</dbReference>
<evidence type="ECO:0000313" key="17">
    <source>
        <dbReference type="EMBL" id="KAK5645811.1"/>
    </source>
</evidence>
<dbReference type="Proteomes" id="UP001329430">
    <property type="component" value="Chromosome 3"/>
</dbReference>
<evidence type="ECO:0000256" key="10">
    <source>
        <dbReference type="PROSITE-ProRule" id="PRU00124"/>
    </source>
</evidence>
<feature type="disulfide bond" evidence="10">
    <location>
        <begin position="1806"/>
        <end position="1821"/>
    </location>
</feature>
<accession>A0AAN7VIJ9</accession>
<evidence type="ECO:0000256" key="12">
    <source>
        <dbReference type="SAM" id="MobiDB-lite"/>
    </source>
</evidence>
<dbReference type="PANTHER" id="PTHR24252:SF7">
    <property type="entry name" value="HYALIN"/>
    <property type="match status" value="1"/>
</dbReference>
<dbReference type="CDD" id="cd00112">
    <property type="entry name" value="LDLa"/>
    <property type="match status" value="5"/>
</dbReference>
<dbReference type="InterPro" id="IPR043504">
    <property type="entry name" value="Peptidase_S1_PA_chymotrypsin"/>
</dbReference>
<evidence type="ECO:0000256" key="3">
    <source>
        <dbReference type="ARBA" id="ARBA00022692"/>
    </source>
</evidence>
<keyword evidence="4" id="KW-0378">Hydrolase</keyword>
<feature type="compositionally biased region" description="Basic and acidic residues" evidence="12">
    <location>
        <begin position="1005"/>
        <end position="1030"/>
    </location>
</feature>
<dbReference type="GO" id="GO:0006508">
    <property type="term" value="P:proteolysis"/>
    <property type="evidence" value="ECO:0007669"/>
    <property type="project" value="UniProtKB-KW"/>
</dbReference>
<dbReference type="Pfam" id="PF15494">
    <property type="entry name" value="SRCR_2"/>
    <property type="match status" value="1"/>
</dbReference>
<dbReference type="GO" id="GO:0004252">
    <property type="term" value="F:serine-type endopeptidase activity"/>
    <property type="evidence" value="ECO:0007669"/>
    <property type="project" value="InterPro"/>
</dbReference>
<feature type="compositionally biased region" description="Polar residues" evidence="12">
    <location>
        <begin position="38"/>
        <end position="48"/>
    </location>
</feature>
<keyword evidence="2" id="KW-0645">Protease</keyword>
<feature type="domain" description="Peptidase S1" evidence="15">
    <location>
        <begin position="2087"/>
        <end position="2330"/>
    </location>
</feature>
<feature type="disulfide bond" evidence="10">
    <location>
        <begin position="1832"/>
        <end position="1850"/>
    </location>
</feature>
<evidence type="ECO:0000259" key="15">
    <source>
        <dbReference type="PROSITE" id="PS50240"/>
    </source>
</evidence>
<feature type="compositionally biased region" description="Basic and acidic residues" evidence="12">
    <location>
        <begin position="977"/>
        <end position="988"/>
    </location>
</feature>
<keyword evidence="3 13" id="KW-0812">Transmembrane</keyword>
<dbReference type="Gene3D" id="2.10.25.10">
    <property type="entry name" value="Laminin"/>
    <property type="match status" value="1"/>
</dbReference>
<evidence type="ECO:0000256" key="5">
    <source>
        <dbReference type="ARBA" id="ARBA00022825"/>
    </source>
</evidence>
<dbReference type="InterPro" id="IPR009003">
    <property type="entry name" value="Peptidase_S1_PA"/>
</dbReference>
<feature type="region of interest" description="Disordered" evidence="12">
    <location>
        <begin position="531"/>
        <end position="558"/>
    </location>
</feature>
<feature type="compositionally biased region" description="Basic and acidic residues" evidence="12">
    <location>
        <begin position="531"/>
        <end position="542"/>
    </location>
</feature>
<evidence type="ECO:0000256" key="9">
    <source>
        <dbReference type="ARBA" id="ARBA00023157"/>
    </source>
</evidence>
<dbReference type="Gene3D" id="3.30.70.960">
    <property type="entry name" value="SEA domain"/>
    <property type="match status" value="1"/>
</dbReference>
<dbReference type="EMBL" id="JAVRBK010000003">
    <property type="protein sequence ID" value="KAK5645811.1"/>
    <property type="molecule type" value="Genomic_DNA"/>
</dbReference>
<dbReference type="SUPFAM" id="SSF50494">
    <property type="entry name" value="Trypsin-like serine proteases"/>
    <property type="match status" value="1"/>
</dbReference>
<feature type="compositionally biased region" description="Polar residues" evidence="12">
    <location>
        <begin position="7"/>
        <end position="28"/>
    </location>
</feature>
<dbReference type="PANTHER" id="PTHR24252">
    <property type="entry name" value="ACROSIN-RELATED"/>
    <property type="match status" value="1"/>
</dbReference>
<feature type="disulfide bond" evidence="10">
    <location>
        <begin position="1961"/>
        <end position="1976"/>
    </location>
</feature>
<evidence type="ECO:0000256" key="2">
    <source>
        <dbReference type="ARBA" id="ARBA00022670"/>
    </source>
</evidence>
<name>A0AAN7VIJ9_9COLE</name>
<keyword evidence="5" id="KW-0720">Serine protease</keyword>
<dbReference type="SUPFAM" id="SSF56487">
    <property type="entry name" value="SRCR-like"/>
    <property type="match status" value="1"/>
</dbReference>
<dbReference type="Pfam" id="PF00057">
    <property type="entry name" value="Ldl_recept_a"/>
    <property type="match status" value="4"/>
</dbReference>
<feature type="compositionally biased region" description="Basic and acidic residues" evidence="12">
    <location>
        <begin position="943"/>
        <end position="955"/>
    </location>
</feature>
<feature type="transmembrane region" description="Helical" evidence="13">
    <location>
        <begin position="245"/>
        <end position="269"/>
    </location>
</feature>